<dbReference type="GO" id="GO:0016747">
    <property type="term" value="F:acyltransferase activity, transferring groups other than amino-acyl groups"/>
    <property type="evidence" value="ECO:0007669"/>
    <property type="project" value="InterPro"/>
</dbReference>
<reference evidence="3" key="1">
    <citation type="submission" date="2016-07" db="EMBL/GenBank/DDBJ databases">
        <title>Sequence Frankia sp. strain CcI1.17.</title>
        <authorList>
            <person name="Ghodhbane-Gtari F."/>
            <person name="Swanson E."/>
            <person name="Gueddou A."/>
            <person name="Morris K."/>
            <person name="Hezbri K."/>
            <person name="Ktari A."/>
            <person name="Nouioui I."/>
            <person name="Abebe-Akele F."/>
            <person name="Simpson S."/>
            <person name="Thomas K."/>
            <person name="Gtari M."/>
            <person name="Tisa L.S."/>
            <person name="Hurst S."/>
        </authorList>
    </citation>
    <scope>NUCLEOTIDE SEQUENCE [LARGE SCALE GENOMIC DNA]</scope>
    <source>
        <strain evidence="3">Cc1.17</strain>
    </source>
</reference>
<sequence>MVRVARAPCGNVRSVTIPTLTTNRLILRPIHNDDVSAYLSIWSDPEFTRYIGGSSTPSRDGIWHAMAGNIGCWALTGVGPWTVIEQVTDDVVGRAGLWDEPDWPGVEAVWFIGRRWWGRGYATEAATAAINWVFDIRPELGQVVSTIAPANTPSIRVAERLGMTLARTEFLHGSDHHVYAISRDEWVARRSQDRTA</sequence>
<evidence type="ECO:0000313" key="2">
    <source>
        <dbReference type="EMBL" id="OHV31600.1"/>
    </source>
</evidence>
<dbReference type="SUPFAM" id="SSF55729">
    <property type="entry name" value="Acyl-CoA N-acyltransferases (Nat)"/>
    <property type="match status" value="1"/>
</dbReference>
<dbReference type="InterPro" id="IPR051531">
    <property type="entry name" value="N-acetyltransferase"/>
</dbReference>
<name>A0A1S1QC86_9ACTN</name>
<dbReference type="Pfam" id="PF13302">
    <property type="entry name" value="Acetyltransf_3"/>
    <property type="match status" value="1"/>
</dbReference>
<dbReference type="PANTHER" id="PTHR43792:SF1">
    <property type="entry name" value="N-ACETYLTRANSFERASE DOMAIN-CONTAINING PROTEIN"/>
    <property type="match status" value="1"/>
</dbReference>
<dbReference type="PANTHER" id="PTHR43792">
    <property type="entry name" value="GNAT FAMILY, PUTATIVE (AFU_ORTHOLOGUE AFUA_3G00765)-RELATED-RELATED"/>
    <property type="match status" value="1"/>
</dbReference>
<evidence type="ECO:0000313" key="3">
    <source>
        <dbReference type="Proteomes" id="UP000179627"/>
    </source>
</evidence>
<proteinExistence type="predicted"/>
<dbReference type="AlphaFoldDB" id="A0A1S1QC86"/>
<dbReference type="EMBL" id="MBLM01000143">
    <property type="protein sequence ID" value="OHV31600.1"/>
    <property type="molecule type" value="Genomic_DNA"/>
</dbReference>
<keyword evidence="3" id="KW-1185">Reference proteome</keyword>
<dbReference type="Gene3D" id="3.40.630.30">
    <property type="match status" value="1"/>
</dbReference>
<accession>A0A1S1QC86</accession>
<protein>
    <submittedName>
        <fullName evidence="2">Acetyltransferase</fullName>
    </submittedName>
</protein>
<feature type="domain" description="N-acetyltransferase" evidence="1">
    <location>
        <begin position="25"/>
        <end position="185"/>
    </location>
</feature>
<comment type="caution">
    <text evidence="2">The sequence shown here is derived from an EMBL/GenBank/DDBJ whole genome shotgun (WGS) entry which is preliminary data.</text>
</comment>
<dbReference type="PROSITE" id="PS51186">
    <property type="entry name" value="GNAT"/>
    <property type="match status" value="1"/>
</dbReference>
<dbReference type="Proteomes" id="UP000179627">
    <property type="component" value="Unassembled WGS sequence"/>
</dbReference>
<dbReference type="OrthoDB" id="3533156at2"/>
<gene>
    <name evidence="2" type="ORF">CC117_25630</name>
</gene>
<keyword evidence="2" id="KW-0808">Transferase</keyword>
<organism evidence="2 3">
    <name type="scientific">Parafrankia colletiae</name>
    <dbReference type="NCBI Taxonomy" id="573497"/>
    <lineage>
        <taxon>Bacteria</taxon>
        <taxon>Bacillati</taxon>
        <taxon>Actinomycetota</taxon>
        <taxon>Actinomycetes</taxon>
        <taxon>Frankiales</taxon>
        <taxon>Frankiaceae</taxon>
        <taxon>Parafrankia</taxon>
    </lineage>
</organism>
<evidence type="ECO:0000259" key="1">
    <source>
        <dbReference type="PROSITE" id="PS51186"/>
    </source>
</evidence>
<dbReference type="InterPro" id="IPR016181">
    <property type="entry name" value="Acyl_CoA_acyltransferase"/>
</dbReference>
<dbReference type="InterPro" id="IPR000182">
    <property type="entry name" value="GNAT_dom"/>
</dbReference>